<sequence length="1152" mass="126003">MSQEGLDSVSEKNAHVVPSALVPYSSITIPETILGPSPLDVHDTRLPPFGPEATVIQVEDTPFLLAFFSSELMGPDVTRPHRRALKALQIWSDEVGTKSTAAQAFQLLSEGLRTAVETAAAAPGLGTNSNSSGTAPAATAAQGESAAAAPSTNVASRRSRRRSSSQAVSSPPQPASTASDPMDKKLSEVSGELMMGDGPKKGKLVDVDVELRQLPPALLNKSFNSLLRDELRSVSKLFYERPQGTSKAEHQQGLYRLLVLKETAASVEERKESHELHLVMAWVDLALRLVKGMRTRLIAVAAACNPPPSSANAQQQQQQQQQQQTSLPPPPTTAGTAGRAVSLRACLKETLARLEKMMDQGRNRDQRPTPEHLFYKVMKKAKADLLYLEWVLDQQQQMLVLATALHALATGRARLVNDVVQLQRGIRQERQQPQHVFFFACVDEAMAHHWKDLVTKMQGHSSEWRELLRALGPFYAAPGQGSQVIAAQHIEQMFGLAWAVPGGVMIWIPAFKDALADGAVLFLAHGQQIANLHDDEARNLMPISVKSSWNDEYHQLNVYFKEGVSLHDLNWLQGGPNGHQIVTLLHFFAASLPAGVERYFLTGSGALKDAKHAGRLIGTGDDKYSPGDLQRWVANPLQEELQECKVCSDLDSLRNALTQKYHEEAEHGRLVTQRGLHSCKLGSPKIANIKAICMLSKLLVDSGLGTVRLWQDDGIVASMYLTTPDGKVYRIRVCSTDASDYQFTPSCACETTLGYYPFSAKECDFLALVNLQVHTLILLPSSVAVTMGFLYSPPAILTAHGGCLEGASKGRRGTTIPIFKPWLSEEAPGWKLEEDMVGVRMNVWKYGVDLAVAELLSASDDVRNKAVDRVVKELVQERVPGSSSESSSSGSSGSSRNDGYSNVGELGAMESASHRDEGSAEGAHEASGIGQALEAQEAGAAGQAHEEVVRAKVAGLIADLVKMREEQGKYVRALVLGLEGIQDLQQHPCGLPEVRLLEVGAALDAWKKGEEVDFAPQFSRLQKEEWLRFLDLEVEVRWQGKQLVVDNESAGKEWDVLGGEVEEARGVLQSKRILNRLAVVVRELEEREREPQQGQPQQNSLGEQQVQQQPQQNSPGGQQVQQPQQQQQQQQGRMTRQGSARLASTAKRARQA</sequence>
<feature type="compositionally biased region" description="Low complexity" evidence="1">
    <location>
        <begin position="305"/>
        <end position="324"/>
    </location>
</feature>
<evidence type="ECO:0000313" key="3">
    <source>
        <dbReference type="Proteomes" id="UP000815325"/>
    </source>
</evidence>
<feature type="compositionally biased region" description="Low complexity" evidence="1">
    <location>
        <begin position="1092"/>
        <end position="1132"/>
    </location>
</feature>
<feature type="compositionally biased region" description="Low complexity" evidence="1">
    <location>
        <begin position="127"/>
        <end position="156"/>
    </location>
</feature>
<feature type="region of interest" description="Disordered" evidence="1">
    <location>
        <begin position="1087"/>
        <end position="1152"/>
    </location>
</feature>
<name>A0ABQ7FZR9_DUNSA</name>
<proteinExistence type="predicted"/>
<dbReference type="PANTHER" id="PTHR13992">
    <property type="entry name" value="NUCLEAR RECEPTOR CO-REPRESSOR RELATED NCOR"/>
    <property type="match status" value="1"/>
</dbReference>
<dbReference type="PANTHER" id="PTHR13992:SF39">
    <property type="entry name" value="SMRTER, ISOFORM G"/>
    <property type="match status" value="1"/>
</dbReference>
<comment type="caution">
    <text evidence="2">The sequence shown here is derived from an EMBL/GenBank/DDBJ whole genome shotgun (WGS) entry which is preliminary data.</text>
</comment>
<accession>A0ABQ7FZR9</accession>
<keyword evidence="3" id="KW-1185">Reference proteome</keyword>
<feature type="compositionally biased region" description="Low complexity" evidence="1">
    <location>
        <begin position="881"/>
        <end position="895"/>
    </location>
</feature>
<dbReference type="InterPro" id="IPR051571">
    <property type="entry name" value="N-CoR_corepressor"/>
</dbReference>
<organism evidence="2 3">
    <name type="scientific">Dunaliella salina</name>
    <name type="common">Green alga</name>
    <name type="synonym">Protococcus salinus</name>
    <dbReference type="NCBI Taxonomy" id="3046"/>
    <lineage>
        <taxon>Eukaryota</taxon>
        <taxon>Viridiplantae</taxon>
        <taxon>Chlorophyta</taxon>
        <taxon>core chlorophytes</taxon>
        <taxon>Chlorophyceae</taxon>
        <taxon>CS clade</taxon>
        <taxon>Chlamydomonadales</taxon>
        <taxon>Dunaliellaceae</taxon>
        <taxon>Dunaliella</taxon>
    </lineage>
</organism>
<feature type="compositionally biased region" description="Low complexity" evidence="1">
    <location>
        <begin position="164"/>
        <end position="179"/>
    </location>
</feature>
<feature type="region of interest" description="Disordered" evidence="1">
    <location>
        <begin position="123"/>
        <end position="183"/>
    </location>
</feature>
<evidence type="ECO:0000256" key="1">
    <source>
        <dbReference type="SAM" id="MobiDB-lite"/>
    </source>
</evidence>
<feature type="region of interest" description="Disordered" evidence="1">
    <location>
        <begin position="876"/>
        <end position="904"/>
    </location>
</feature>
<reference evidence="2" key="1">
    <citation type="submission" date="2017-08" db="EMBL/GenBank/DDBJ databases">
        <authorList>
            <person name="Polle J.E."/>
            <person name="Barry K."/>
            <person name="Cushman J."/>
            <person name="Schmutz J."/>
            <person name="Tran D."/>
            <person name="Hathwaick L.T."/>
            <person name="Yim W.C."/>
            <person name="Jenkins J."/>
            <person name="Mckie-Krisberg Z.M."/>
            <person name="Prochnik S."/>
            <person name="Lindquist E."/>
            <person name="Dockter R.B."/>
            <person name="Adam C."/>
            <person name="Molina H."/>
            <person name="Bunkerborg J."/>
            <person name="Jin E."/>
            <person name="Buchheim M."/>
            <person name="Magnuson J."/>
        </authorList>
    </citation>
    <scope>NUCLEOTIDE SEQUENCE</scope>
    <source>
        <strain evidence="2">CCAP 19/18</strain>
    </source>
</reference>
<evidence type="ECO:0000313" key="2">
    <source>
        <dbReference type="EMBL" id="KAF5827847.1"/>
    </source>
</evidence>
<protein>
    <submittedName>
        <fullName evidence="2">Uncharacterized protein</fullName>
    </submittedName>
</protein>
<dbReference type="Proteomes" id="UP000815325">
    <property type="component" value="Unassembled WGS sequence"/>
</dbReference>
<gene>
    <name evidence="2" type="ORF">DUNSADRAFT_18623</name>
</gene>
<feature type="region of interest" description="Disordered" evidence="1">
    <location>
        <begin position="305"/>
        <end position="339"/>
    </location>
</feature>
<dbReference type="EMBL" id="MU070413">
    <property type="protein sequence ID" value="KAF5827847.1"/>
    <property type="molecule type" value="Genomic_DNA"/>
</dbReference>